<gene>
    <name evidence="1" type="ORF">AYI68_g5391</name>
</gene>
<proteinExistence type="predicted"/>
<protein>
    <submittedName>
        <fullName evidence="1">Uncharacterized protein</fullName>
    </submittedName>
</protein>
<dbReference type="Proteomes" id="UP000187455">
    <property type="component" value="Unassembled WGS sequence"/>
</dbReference>
<keyword evidence="2" id="KW-1185">Reference proteome</keyword>
<sequence>MFFQLFRNQLQESGSVCYLLNGSTDTRAYLQNNFLLDCANNGSVIASDAVAGYFTIILDKGIAIGSNVSYCDSPEYCSLEVRVLTGSSNQKKVNTKTILLGIAMISLSSIIQFL</sequence>
<dbReference type="AlphaFoldDB" id="A0A1R0GUD8"/>
<dbReference type="EMBL" id="LSSL01003414">
    <property type="protein sequence ID" value="OLY80514.1"/>
    <property type="molecule type" value="Genomic_DNA"/>
</dbReference>
<comment type="caution">
    <text evidence="1">The sequence shown here is derived from an EMBL/GenBank/DDBJ whole genome shotgun (WGS) entry which is preliminary data.</text>
</comment>
<evidence type="ECO:0000313" key="1">
    <source>
        <dbReference type="EMBL" id="OLY80514.1"/>
    </source>
</evidence>
<reference evidence="1 2" key="1">
    <citation type="journal article" date="2016" name="Mol. Biol. Evol.">
        <title>Genome-Wide Survey of Gut Fungi (Harpellales) Reveals the First Horizontally Transferred Ubiquitin Gene from a Mosquito Host.</title>
        <authorList>
            <person name="Wang Y."/>
            <person name="White M.M."/>
            <person name="Kvist S."/>
            <person name="Moncalvo J.M."/>
        </authorList>
    </citation>
    <scope>NUCLEOTIDE SEQUENCE [LARGE SCALE GENOMIC DNA]</scope>
    <source>
        <strain evidence="1 2">ALG-7-W6</strain>
    </source>
</reference>
<name>A0A1R0GUD8_9FUNG</name>
<evidence type="ECO:0000313" key="2">
    <source>
        <dbReference type="Proteomes" id="UP000187455"/>
    </source>
</evidence>
<organism evidence="1 2">
    <name type="scientific">Smittium mucronatum</name>
    <dbReference type="NCBI Taxonomy" id="133383"/>
    <lineage>
        <taxon>Eukaryota</taxon>
        <taxon>Fungi</taxon>
        <taxon>Fungi incertae sedis</taxon>
        <taxon>Zoopagomycota</taxon>
        <taxon>Kickxellomycotina</taxon>
        <taxon>Harpellomycetes</taxon>
        <taxon>Harpellales</taxon>
        <taxon>Legeriomycetaceae</taxon>
        <taxon>Smittium</taxon>
    </lineage>
</organism>
<accession>A0A1R0GUD8</accession>